<dbReference type="InterPro" id="IPR029246">
    <property type="entry name" value="TALPID3"/>
</dbReference>
<feature type="region of interest" description="Disordered" evidence="2">
    <location>
        <begin position="1232"/>
        <end position="1291"/>
    </location>
</feature>
<dbReference type="GO" id="GO:0007224">
    <property type="term" value="P:smoothened signaling pathway"/>
    <property type="evidence" value="ECO:0007669"/>
    <property type="project" value="Ensembl"/>
</dbReference>
<feature type="compositionally biased region" description="Low complexity" evidence="2">
    <location>
        <begin position="1272"/>
        <end position="1286"/>
    </location>
</feature>
<dbReference type="OMA" id="SARNYHQ"/>
<feature type="region of interest" description="Disordered" evidence="2">
    <location>
        <begin position="1102"/>
        <end position="1138"/>
    </location>
</feature>
<keyword evidence="1" id="KW-0175">Coiled coil</keyword>
<dbReference type="GO" id="GO:0005813">
    <property type="term" value="C:centrosome"/>
    <property type="evidence" value="ECO:0007669"/>
    <property type="project" value="Ensembl"/>
</dbReference>
<dbReference type="PANTHER" id="PTHR15721">
    <property type="entry name" value="KIAA0586 PROTEIN"/>
    <property type="match status" value="1"/>
</dbReference>
<feature type="compositionally biased region" description="Polar residues" evidence="2">
    <location>
        <begin position="68"/>
        <end position="82"/>
    </location>
</feature>
<reference evidence="3" key="2">
    <citation type="submission" date="2025-09" db="UniProtKB">
        <authorList>
            <consortium name="Ensembl"/>
        </authorList>
    </citation>
    <scope>IDENTIFICATION</scope>
</reference>
<feature type="region of interest" description="Disordered" evidence="2">
    <location>
        <begin position="612"/>
        <end position="637"/>
    </location>
</feature>
<evidence type="ECO:0000313" key="3">
    <source>
        <dbReference type="Ensembl" id="ENSSBOP00000032029.1"/>
    </source>
</evidence>
<dbReference type="Ensembl" id="ENSSBOT00000048925.1">
    <property type="protein sequence ID" value="ENSSBOP00000032029.1"/>
    <property type="gene ID" value="ENSSBOG00000032138.1"/>
</dbReference>
<dbReference type="GO" id="GO:0060271">
    <property type="term" value="P:cilium assembly"/>
    <property type="evidence" value="ECO:0007669"/>
    <property type="project" value="Ensembl"/>
</dbReference>
<keyword evidence="4" id="KW-1185">Reference proteome</keyword>
<dbReference type="Pfam" id="PF15324">
    <property type="entry name" value="TALPID3"/>
    <property type="match status" value="1"/>
</dbReference>
<accession>A0A2K6UJD6</accession>
<dbReference type="GO" id="GO:0036064">
    <property type="term" value="C:ciliary basal body"/>
    <property type="evidence" value="ECO:0007669"/>
    <property type="project" value="TreeGrafter"/>
</dbReference>
<reference evidence="3" key="1">
    <citation type="submission" date="2025-08" db="UniProtKB">
        <authorList>
            <consortium name="Ensembl"/>
        </authorList>
    </citation>
    <scope>IDENTIFICATION</scope>
</reference>
<feature type="region of interest" description="Disordered" evidence="2">
    <location>
        <begin position="381"/>
        <end position="409"/>
    </location>
</feature>
<name>A0A2K6UJD6_SAIBB</name>
<feature type="coiled-coil region" evidence="1">
    <location>
        <begin position="247"/>
        <end position="277"/>
    </location>
</feature>
<dbReference type="PANTHER" id="PTHR15721:SF2">
    <property type="entry name" value="PROTEIN TALPID3"/>
    <property type="match status" value="1"/>
</dbReference>
<dbReference type="STRING" id="39432.ENSSBOP00000032029"/>
<feature type="coiled-coil region" evidence="1">
    <location>
        <begin position="534"/>
        <end position="561"/>
    </location>
</feature>
<evidence type="ECO:0000256" key="2">
    <source>
        <dbReference type="SAM" id="MobiDB-lite"/>
    </source>
</evidence>
<protein>
    <submittedName>
        <fullName evidence="3">KIAA0586</fullName>
    </submittedName>
</protein>
<proteinExistence type="predicted"/>
<dbReference type="GeneTree" id="ENSGT00390000012397"/>
<evidence type="ECO:0000313" key="4">
    <source>
        <dbReference type="Proteomes" id="UP000233220"/>
    </source>
</evidence>
<feature type="region of interest" description="Disordered" evidence="2">
    <location>
        <begin position="442"/>
        <end position="466"/>
    </location>
</feature>
<dbReference type="Proteomes" id="UP000233220">
    <property type="component" value="Unplaced"/>
</dbReference>
<evidence type="ECO:0000256" key="1">
    <source>
        <dbReference type="SAM" id="Coils"/>
    </source>
</evidence>
<gene>
    <name evidence="3" type="primary">KIAA0586</name>
</gene>
<feature type="region of interest" description="Disordered" evidence="2">
    <location>
        <begin position="62"/>
        <end position="82"/>
    </location>
</feature>
<sequence>CGTSFVTNNMKGSEVSLQKKKRVKMPAKRLREVVSQNHGDRLVLLKDNLPCVPSALSANKRLPAGTGTRVNGTSPGSSDLTSAGNCHQSLLEYPMVSESNFSKDVGVQVLPLDKIEENNKQKENDILISQYTTGQKDALRTVLKQKLCLTLSHRLECSGAFTTHCSLYLLRLMRSSCLGLLSNWDYKAQSMPVFKEVKVHLLEDAGIEKDAVTQETRISPSGIDSATTVAAATAAAIATAAPLIKVQSDLEAKVNSVTELLSKLQETDKHLQRVTEQQTSIQSKQEKLHCHDHEKQMNVFMEQHIRNLEKLQQQQIDIQTHFISAALKTSSFQPVSVPSSRAVEKYFVKPEHPNLGSCNPSSYNTFASRQAPLKEIEDMSFDKQKSPLETPAPRRFAPIPVSRDDEPSKRENLLEEKENMEVSCHRGNVRLLEQILNNNDSLTRKSESSNTTSLTRSKIGWNPEKTDRFPSYEELGTAKVTVQKSDEVLHDLGQKKKETNGMVQPEESLSMLKLANLPQNSVKLQTTSTTRSVLKDAEKILRGVQNNKKVLEENLEAIIRAKDGAAMYSLINALSTNREMSEKIRIRRTVDEWIKTISAEIQDELSRTDYEQKRFDQKNQRTKKAHNMTKDIRTNTQDKTVNKSVIPRKHSQKQIEERFRNLPMRGMPAASIQRERKEGLLKASTVIQDEDYMFQVYGKPVYQGHRSTLKKGPYLRFNSPSPKSKPQRPKVIERVKGTKVKSIRTQTDFYATKPIKMESKTKHSIPVLPHGDQQYLFSPSREMPTFSGTLEGHLIPMAILLGQTQSNSDSMPPAGVIVSKPHPVTVTTSIPPSSRKIETGVKKPNIAVVEMKSEKKDPPRLTVQVLPSVDIDSISNGSADVSSPLPSPKEASLPPVQTWIKTPEIVKIDEEEVKFPGTNFDEVIDVIQEEEKCDEIPDSEPILEFNRSIKADSTKYNGPPFPPVASTFQPTADILDKVIERKETLENSLIQWVEQEIMSRMISGLFPIQQQIAPNISVSVSETSEPLTSDIVEGTSNGALQLFVDAGVPVNSDMIKHFVNEALAETIAVMLGDREPKKQDPVAASVSGDASTNETYLPARVCTPLATPQPTPPRSTSSSPKECVLVKTPDSSPCDSDHDMAFPVKKVLAEKGDDMPAVMLANTPAVTPTTTPPPAAVFTPTLSEISIDKLKVSSPELLKPWGDGDLPLEEENPNSPQEELHPRAIVMSVAKDEEPESMDFPAQPLPPEPVPFMPFPAATKPPSPSQMPGSDSSTLESTSSVTVTETETSDKPISEGEILFSCGQKLAPKILEDVGLYLTNLNDSLSSTLHDSVEMEDDPPSEGQVIRMPHKKFHVDAILSLLAKQNQDSGVLQQAVYHSEDLENSMGELSEGQRPQLTAAAAENILMGYSLYMQPPVTNAESLDQQCDPKPSPQQFGTVSGGIYEDSCASHGPMSLGELELEPNSNHVLPTTLLTARENDVNLPVAAEDFSQYPQKRNQNVKQAEHKPEQSYLRIRNKCDIAPLQQQGDMDRTQTEPNLYLTSVFTGKIFTLKNVSCIGKLGPWGFVVQIILSPTSPLCRWESSATLRFTDAPRRDVRAAALGEPRGLLSVSEHQHDAGGHGVFRARYRLNGKREPAHCLCHRF</sequence>
<feature type="compositionally biased region" description="Pro residues" evidence="2">
    <location>
        <begin position="1243"/>
        <end position="1265"/>
    </location>
</feature>
<feature type="region of interest" description="Disordered" evidence="2">
    <location>
        <begin position="1201"/>
        <end position="1220"/>
    </location>
</feature>
<organism evidence="3 4">
    <name type="scientific">Saimiri boliviensis boliviensis</name>
    <name type="common">Bolivian squirrel monkey</name>
    <dbReference type="NCBI Taxonomy" id="39432"/>
    <lineage>
        <taxon>Eukaryota</taxon>
        <taxon>Metazoa</taxon>
        <taxon>Chordata</taxon>
        <taxon>Craniata</taxon>
        <taxon>Vertebrata</taxon>
        <taxon>Euteleostomi</taxon>
        <taxon>Mammalia</taxon>
        <taxon>Eutheria</taxon>
        <taxon>Euarchontoglires</taxon>
        <taxon>Primates</taxon>
        <taxon>Haplorrhini</taxon>
        <taxon>Platyrrhini</taxon>
        <taxon>Cebidae</taxon>
        <taxon>Saimiriinae</taxon>
        <taxon>Saimiri</taxon>
    </lineage>
</organism>
<dbReference type="GO" id="GO:0005814">
    <property type="term" value="C:centriole"/>
    <property type="evidence" value="ECO:0007669"/>
    <property type="project" value="TreeGrafter"/>
</dbReference>